<keyword evidence="2" id="KW-0812">Transmembrane</keyword>
<dbReference type="Pfam" id="PF07699">
    <property type="entry name" value="Ephrin_rec_like"/>
    <property type="match status" value="1"/>
</dbReference>
<comment type="caution">
    <text evidence="1">Lacks conserved residue(s) required for the propagation of feature annotation.</text>
</comment>
<evidence type="ECO:0000256" key="1">
    <source>
        <dbReference type="PROSITE-ProRule" id="PRU00076"/>
    </source>
</evidence>
<gene>
    <name evidence="4" type="ORF">FSP39_014943</name>
</gene>
<dbReference type="EMBL" id="VSWD01000014">
    <property type="protein sequence ID" value="KAK3083139.1"/>
    <property type="molecule type" value="Genomic_DNA"/>
</dbReference>
<dbReference type="SUPFAM" id="SSF81321">
    <property type="entry name" value="Family A G protein-coupled receptor-like"/>
    <property type="match status" value="1"/>
</dbReference>
<dbReference type="Gene3D" id="1.20.1070.10">
    <property type="entry name" value="Rhodopsin 7-helix transmembrane proteins"/>
    <property type="match status" value="1"/>
</dbReference>
<name>A0AA88XD93_PINIB</name>
<dbReference type="PROSITE" id="PS50026">
    <property type="entry name" value="EGF_3"/>
    <property type="match status" value="1"/>
</dbReference>
<feature type="transmembrane region" description="Helical" evidence="2">
    <location>
        <begin position="92"/>
        <end position="112"/>
    </location>
</feature>
<evidence type="ECO:0000256" key="2">
    <source>
        <dbReference type="SAM" id="Phobius"/>
    </source>
</evidence>
<dbReference type="InterPro" id="IPR011641">
    <property type="entry name" value="Tyr-kin_ephrin_A/B_rcpt-like"/>
</dbReference>
<dbReference type="SUPFAM" id="SSF57196">
    <property type="entry name" value="EGF/Laminin"/>
    <property type="match status" value="1"/>
</dbReference>
<dbReference type="AlphaFoldDB" id="A0AA88XD93"/>
<dbReference type="InterPro" id="IPR009030">
    <property type="entry name" value="Growth_fac_rcpt_cys_sf"/>
</dbReference>
<sequence length="332" mass="35583">MFETGKECTVIPKIAPVFFMTNILILTSVAVERLLSLHLAMTYTFWFRKRNAVILAVSLHGVSILVNLPNLTENDTFSCEGRMLRKKMGFDPVLILFIILFLCLFITTRFTVKISGDGSGDTSSFSTCSNLLTNSQANSNADFLRYSNSIDCGSGTTTTLTKQSTTLDTSGNLCSSSKEKITTSDFGEQCVSCRPGTYVLNGVCTACPDGLYQDVAGRTACKECPSGQVPDDNKAACRAVCPPGFTSSNGVTACTPCDVDEYSVNTTHCESCPSGSSTLNIKAVVNETGCKDYTGSNCDQLINPCDSYPCFNGGTCSPVDSMTYTCQCPVGM</sequence>
<dbReference type="Pfam" id="PF00008">
    <property type="entry name" value="EGF"/>
    <property type="match status" value="1"/>
</dbReference>
<dbReference type="InterPro" id="IPR000742">
    <property type="entry name" value="EGF"/>
</dbReference>
<keyword evidence="1" id="KW-0245">EGF-like domain</keyword>
<evidence type="ECO:0000259" key="3">
    <source>
        <dbReference type="PROSITE" id="PS50026"/>
    </source>
</evidence>
<dbReference type="Proteomes" id="UP001186944">
    <property type="component" value="Unassembled WGS sequence"/>
</dbReference>
<protein>
    <recommendedName>
        <fullName evidence="3">EGF-like domain-containing protein</fullName>
    </recommendedName>
</protein>
<feature type="transmembrane region" description="Helical" evidence="2">
    <location>
        <begin position="14"/>
        <end position="31"/>
    </location>
</feature>
<dbReference type="CDD" id="cd00637">
    <property type="entry name" value="7tm_classA_rhodopsin-like"/>
    <property type="match status" value="1"/>
</dbReference>
<dbReference type="Gene3D" id="2.10.50.10">
    <property type="entry name" value="Tumor Necrosis Factor Receptor, subunit A, domain 2"/>
    <property type="match status" value="1"/>
</dbReference>
<keyword evidence="2" id="KW-1133">Transmembrane helix</keyword>
<keyword evidence="2" id="KW-0472">Membrane</keyword>
<comment type="caution">
    <text evidence="4">The sequence shown here is derived from an EMBL/GenBank/DDBJ whole genome shotgun (WGS) entry which is preliminary data.</text>
</comment>
<keyword evidence="5" id="KW-1185">Reference proteome</keyword>
<reference evidence="4" key="1">
    <citation type="submission" date="2019-08" db="EMBL/GenBank/DDBJ databases">
        <title>The improved chromosome-level genome for the pearl oyster Pinctada fucata martensii using PacBio sequencing and Hi-C.</title>
        <authorList>
            <person name="Zheng Z."/>
        </authorList>
    </citation>
    <scope>NUCLEOTIDE SEQUENCE</scope>
    <source>
        <strain evidence="4">ZZ-2019</strain>
        <tissue evidence="4">Adductor muscle</tissue>
    </source>
</reference>
<dbReference type="SMART" id="SM01411">
    <property type="entry name" value="Ephrin_rec_like"/>
    <property type="match status" value="2"/>
</dbReference>
<dbReference type="SUPFAM" id="SSF57184">
    <property type="entry name" value="Growth factor receptor domain"/>
    <property type="match status" value="1"/>
</dbReference>
<proteinExistence type="predicted"/>
<feature type="domain" description="EGF-like" evidence="3">
    <location>
        <begin position="301"/>
        <end position="332"/>
    </location>
</feature>
<evidence type="ECO:0000313" key="5">
    <source>
        <dbReference type="Proteomes" id="UP001186944"/>
    </source>
</evidence>
<organism evidence="4 5">
    <name type="scientific">Pinctada imbricata</name>
    <name type="common">Atlantic pearl-oyster</name>
    <name type="synonym">Pinctada martensii</name>
    <dbReference type="NCBI Taxonomy" id="66713"/>
    <lineage>
        <taxon>Eukaryota</taxon>
        <taxon>Metazoa</taxon>
        <taxon>Spiralia</taxon>
        <taxon>Lophotrochozoa</taxon>
        <taxon>Mollusca</taxon>
        <taxon>Bivalvia</taxon>
        <taxon>Autobranchia</taxon>
        <taxon>Pteriomorphia</taxon>
        <taxon>Pterioida</taxon>
        <taxon>Pterioidea</taxon>
        <taxon>Pteriidae</taxon>
        <taxon>Pinctada</taxon>
    </lineage>
</organism>
<accession>A0AA88XD93</accession>
<evidence type="ECO:0000313" key="4">
    <source>
        <dbReference type="EMBL" id="KAK3083139.1"/>
    </source>
</evidence>
<dbReference type="Gene3D" id="2.10.25.10">
    <property type="entry name" value="Laminin"/>
    <property type="match status" value="1"/>
</dbReference>